<accession>A0ABR8CKQ5</accession>
<evidence type="ECO:0000313" key="2">
    <source>
        <dbReference type="EMBL" id="MBD2343735.1"/>
    </source>
</evidence>
<dbReference type="RefSeq" id="WP_190406204.1">
    <property type="nucleotide sequence ID" value="NZ_JACJRF010000007.1"/>
</dbReference>
<keyword evidence="1" id="KW-0472">Membrane</keyword>
<sequence length="114" mass="12581">MSRLLNKFIGLILIFISIYFLGQNIIFVSGYYSFFSRSLPATTSVLAVMAGVFLLIFFRRETGNLGIVLLGVGIVLVFLSGGVFLKPTSLWNFLAAFTALAAGYKLLDRGRINF</sequence>
<name>A0ABR8CKQ5_9NOST</name>
<dbReference type="Proteomes" id="UP000607281">
    <property type="component" value="Unassembled WGS sequence"/>
</dbReference>
<organism evidence="2 3">
    <name type="scientific">Anabaena subtropica FACHB-260</name>
    <dbReference type="NCBI Taxonomy" id="2692884"/>
    <lineage>
        <taxon>Bacteria</taxon>
        <taxon>Bacillati</taxon>
        <taxon>Cyanobacteriota</taxon>
        <taxon>Cyanophyceae</taxon>
        <taxon>Nostocales</taxon>
        <taxon>Nostocaceae</taxon>
        <taxon>Anabaena</taxon>
    </lineage>
</organism>
<gene>
    <name evidence="2" type="ORF">H6G18_06190</name>
</gene>
<keyword evidence="3" id="KW-1185">Reference proteome</keyword>
<feature type="transmembrane region" description="Helical" evidence="1">
    <location>
        <begin position="90"/>
        <end position="107"/>
    </location>
</feature>
<comment type="caution">
    <text evidence="2">The sequence shown here is derived from an EMBL/GenBank/DDBJ whole genome shotgun (WGS) entry which is preliminary data.</text>
</comment>
<evidence type="ECO:0000313" key="3">
    <source>
        <dbReference type="Proteomes" id="UP000607281"/>
    </source>
</evidence>
<reference evidence="2 3" key="1">
    <citation type="journal article" date="2020" name="ISME J.">
        <title>Comparative genomics reveals insights into cyanobacterial evolution and habitat adaptation.</title>
        <authorList>
            <person name="Chen M.Y."/>
            <person name="Teng W.K."/>
            <person name="Zhao L."/>
            <person name="Hu C.X."/>
            <person name="Zhou Y.K."/>
            <person name="Han B.P."/>
            <person name="Song L.R."/>
            <person name="Shu W.S."/>
        </authorList>
    </citation>
    <scope>NUCLEOTIDE SEQUENCE [LARGE SCALE GENOMIC DNA]</scope>
    <source>
        <strain evidence="2 3">FACHB-260</strain>
    </source>
</reference>
<feature type="transmembrane region" description="Helical" evidence="1">
    <location>
        <begin position="65"/>
        <end position="84"/>
    </location>
</feature>
<dbReference type="EMBL" id="JACJRF010000007">
    <property type="protein sequence ID" value="MBD2343735.1"/>
    <property type="molecule type" value="Genomic_DNA"/>
</dbReference>
<proteinExistence type="predicted"/>
<protein>
    <submittedName>
        <fullName evidence="2">Uncharacterized protein</fullName>
    </submittedName>
</protein>
<evidence type="ECO:0000256" key="1">
    <source>
        <dbReference type="SAM" id="Phobius"/>
    </source>
</evidence>
<feature type="transmembrane region" description="Helical" evidence="1">
    <location>
        <begin position="38"/>
        <end position="58"/>
    </location>
</feature>
<keyword evidence="1" id="KW-1133">Transmembrane helix</keyword>
<feature type="transmembrane region" description="Helical" evidence="1">
    <location>
        <begin position="12"/>
        <end position="32"/>
    </location>
</feature>
<keyword evidence="1" id="KW-0812">Transmembrane</keyword>